<dbReference type="EMBL" id="DSRU01000398">
    <property type="protein sequence ID" value="HFN01331.1"/>
    <property type="molecule type" value="Genomic_DNA"/>
</dbReference>
<evidence type="ECO:0000313" key="3">
    <source>
        <dbReference type="EMBL" id="HFN01331.1"/>
    </source>
</evidence>
<comment type="caution">
    <text evidence="3">The sequence shown here is derived from an EMBL/GenBank/DDBJ whole genome shotgun (WGS) entry which is preliminary data.</text>
</comment>
<feature type="region of interest" description="Disordered" evidence="1">
    <location>
        <begin position="28"/>
        <end position="59"/>
    </location>
</feature>
<feature type="compositionally biased region" description="Low complexity" evidence="1">
    <location>
        <begin position="32"/>
        <end position="53"/>
    </location>
</feature>
<proteinExistence type="predicted"/>
<sequence length="195" mass="20979">MTLRLRTGLVLTLVLLAGCDRLSNLNQPAPSPQASVVSPVPSVSPSPTVTATPNPKPELTQSVERQLSSLLTDALTVEPTSIQCPDKEKAQPGDRTRCQVSVDAQTFPVEIEFTNSSGAFNWQTKDLVILSKLESFIQNKVKEQSEVNVTVNCGGTIRVTQAGETFECGMSDPQGKSRPVKVTVKDSQGRVDVTL</sequence>
<feature type="domain" description="DUF4333" evidence="2">
    <location>
        <begin position="60"/>
        <end position="118"/>
    </location>
</feature>
<dbReference type="InterPro" id="IPR025637">
    <property type="entry name" value="DUF4333"/>
</dbReference>
<protein>
    <submittedName>
        <fullName evidence="3">DUF4333 domain-containing protein</fullName>
    </submittedName>
</protein>
<reference evidence="3" key="1">
    <citation type="journal article" date="2020" name="mSystems">
        <title>Genome- and Community-Level Interaction Insights into Carbon Utilization and Element Cycling Functions of Hydrothermarchaeota in Hydrothermal Sediment.</title>
        <authorList>
            <person name="Zhou Z."/>
            <person name="Liu Y."/>
            <person name="Xu W."/>
            <person name="Pan J."/>
            <person name="Luo Z.H."/>
            <person name="Li M."/>
        </authorList>
    </citation>
    <scope>NUCLEOTIDE SEQUENCE [LARGE SCALE GENOMIC DNA]</scope>
    <source>
        <strain evidence="3">SpSt-418</strain>
    </source>
</reference>
<feature type="domain" description="DUF4333" evidence="2">
    <location>
        <begin position="128"/>
        <end position="189"/>
    </location>
</feature>
<accession>A0A7C3KIP3</accession>
<name>A0A7C3KIP3_9CYAN</name>
<evidence type="ECO:0000256" key="1">
    <source>
        <dbReference type="SAM" id="MobiDB-lite"/>
    </source>
</evidence>
<dbReference type="Pfam" id="PF14230">
    <property type="entry name" value="DUF4333"/>
    <property type="match status" value="2"/>
</dbReference>
<gene>
    <name evidence="3" type="ORF">ENR64_27015</name>
</gene>
<dbReference type="AlphaFoldDB" id="A0A7C3KIP3"/>
<dbReference type="PROSITE" id="PS51257">
    <property type="entry name" value="PROKAR_LIPOPROTEIN"/>
    <property type="match status" value="1"/>
</dbReference>
<evidence type="ECO:0000259" key="2">
    <source>
        <dbReference type="Pfam" id="PF14230"/>
    </source>
</evidence>
<organism evidence="3">
    <name type="scientific">Oscillatoriales cyanobacterium SpSt-418</name>
    <dbReference type="NCBI Taxonomy" id="2282169"/>
    <lineage>
        <taxon>Bacteria</taxon>
        <taxon>Bacillati</taxon>
        <taxon>Cyanobacteriota</taxon>
        <taxon>Cyanophyceae</taxon>
        <taxon>Oscillatoriophycideae</taxon>
        <taxon>Oscillatoriales</taxon>
    </lineage>
</organism>